<dbReference type="GO" id="GO:0010181">
    <property type="term" value="F:FMN binding"/>
    <property type="evidence" value="ECO:0007669"/>
    <property type="project" value="UniProtKB-UniRule"/>
</dbReference>
<feature type="binding site" evidence="10 13">
    <location>
        <position position="110"/>
    </location>
    <ligand>
        <name>FMN</name>
        <dbReference type="ChEBI" id="CHEBI:58210"/>
    </ligand>
</feature>
<organism evidence="15 16">
    <name type="scientific">Salmonella bongori N268-08</name>
    <dbReference type="NCBI Taxonomy" id="1197719"/>
    <lineage>
        <taxon>Bacteria</taxon>
        <taxon>Pseudomonadati</taxon>
        <taxon>Pseudomonadota</taxon>
        <taxon>Gammaproteobacteria</taxon>
        <taxon>Enterobacterales</taxon>
        <taxon>Enterobacteriaceae</taxon>
        <taxon>Salmonella</taxon>
    </lineage>
</organism>
<dbReference type="EC" id="1.3.1.91" evidence="10"/>
<evidence type="ECO:0000313" key="16">
    <source>
        <dbReference type="Proteomes" id="UP000015042"/>
    </source>
</evidence>
<evidence type="ECO:0000256" key="5">
    <source>
        <dbReference type="ARBA" id="ARBA00022694"/>
    </source>
</evidence>
<dbReference type="PANTHER" id="PTHR42907">
    <property type="entry name" value="FMN-LINKED OXIDOREDUCTASES SUPERFAMILY PROTEIN"/>
    <property type="match status" value="1"/>
</dbReference>
<evidence type="ECO:0000256" key="8">
    <source>
        <dbReference type="ARBA" id="ARBA00023002"/>
    </source>
</evidence>
<protein>
    <recommendedName>
        <fullName evidence="10">tRNA-dihydrouridine(20/20a) synthase</fullName>
        <ecNumber evidence="10">1.3.1.91</ecNumber>
    </recommendedName>
    <alternativeName>
        <fullName evidence="10">U20-specific dihydrouridine synthase</fullName>
        <shortName evidence="10">U20-specific Dus</shortName>
    </alternativeName>
    <alternativeName>
        <fullName evidence="10">tRNA-dihydrouridine synthase A</fullName>
    </alternativeName>
</protein>
<accession>S5NMC9</accession>
<dbReference type="PATRIC" id="fig|1197719.3.peg.4228"/>
<dbReference type="eggNOG" id="COG0042">
    <property type="taxonomic scope" value="Bacteria"/>
</dbReference>
<comment type="function">
    <text evidence="9 10">Catalyzes the synthesis of 5,6-dihydrouridine (D), a modified base found in the D-loop of most tRNAs, via the reduction of the C5-C6 double bond in target uridines. Specifically modifies U20 and U20a in tRNAs.</text>
</comment>
<dbReference type="CDD" id="cd02801">
    <property type="entry name" value="DUS_like_FMN"/>
    <property type="match status" value="1"/>
</dbReference>
<keyword evidence="6 10" id="KW-0521">NADP</keyword>
<feature type="active site" description="Proton donor" evidence="10 12">
    <location>
        <position position="140"/>
    </location>
</feature>
<evidence type="ECO:0000256" key="3">
    <source>
        <dbReference type="ARBA" id="ARBA00022630"/>
    </source>
</evidence>
<dbReference type="Gene3D" id="3.20.20.70">
    <property type="entry name" value="Aldolase class I"/>
    <property type="match status" value="1"/>
</dbReference>
<feature type="site" description="Interacts with tRNA; defines subfamily-specific binding signature" evidence="10">
    <location>
        <position position="343"/>
    </location>
</feature>
<reference evidence="15 16" key="1">
    <citation type="submission" date="2013-07" db="EMBL/GenBank/DDBJ databases">
        <title>Genome sequence of Salmonella bongori N268-08 - a rare clinical isolate.</title>
        <authorList>
            <person name="Marti R."/>
            <person name="Hagens S."/>
            <person name="Loessner M.J."/>
            <person name="Klumpp J."/>
        </authorList>
    </citation>
    <scope>NUCLEOTIDE SEQUENCE [LARGE SCALE GENOMIC DNA]</scope>
    <source>
        <strain evidence="15 16">N268-08</strain>
    </source>
</reference>
<evidence type="ECO:0000256" key="4">
    <source>
        <dbReference type="ARBA" id="ARBA00022643"/>
    </source>
</evidence>
<dbReference type="GO" id="GO:0000049">
    <property type="term" value="F:tRNA binding"/>
    <property type="evidence" value="ECO:0007669"/>
    <property type="project" value="UniProtKB-UniRule"/>
</dbReference>
<keyword evidence="13" id="KW-0547">Nucleotide-binding</keyword>
<feature type="binding site" evidence="10 13">
    <location>
        <begin position="274"/>
        <end position="275"/>
    </location>
    <ligand>
        <name>FMN</name>
        <dbReference type="ChEBI" id="CHEBI:58210"/>
    </ligand>
</feature>
<dbReference type="AlphaFoldDB" id="S5NMC9"/>
<dbReference type="PROSITE" id="PS01136">
    <property type="entry name" value="UPF0034"/>
    <property type="match status" value="1"/>
</dbReference>
<keyword evidence="3 10" id="KW-0285">Flavoprotein</keyword>
<keyword evidence="2 10" id="KW-0820">tRNA-binding</keyword>
<evidence type="ECO:0000313" key="15">
    <source>
        <dbReference type="EMBL" id="AGR61417.1"/>
    </source>
</evidence>
<dbReference type="InterPro" id="IPR004653">
    <property type="entry name" value="DusA"/>
</dbReference>
<dbReference type="PIRSF" id="PIRSF006621">
    <property type="entry name" value="Dus"/>
    <property type="match status" value="1"/>
</dbReference>
<keyword evidence="7 10" id="KW-0694">RNA-binding</keyword>
<feature type="binding site" evidence="10 13">
    <location>
        <begin position="252"/>
        <end position="254"/>
    </location>
    <ligand>
        <name>FMN</name>
        <dbReference type="ChEBI" id="CHEBI:58210"/>
    </ligand>
</feature>
<dbReference type="Gene3D" id="1.20.120.1460">
    <property type="match status" value="1"/>
</dbReference>
<comment type="similarity">
    <text evidence="10">Belongs to the Dus family. DusA subfamily.</text>
</comment>
<dbReference type="GO" id="GO:0102266">
    <property type="term" value="F:tRNA-dihydrouridine20a synthase activity"/>
    <property type="evidence" value="ECO:0007669"/>
    <property type="project" value="RHEA"/>
</dbReference>
<keyword evidence="4 10" id="KW-0288">FMN</keyword>
<dbReference type="Pfam" id="PF01207">
    <property type="entry name" value="Dus"/>
    <property type="match status" value="1"/>
</dbReference>
<dbReference type="HAMAP" id="MF_02041">
    <property type="entry name" value="DusA_subfam"/>
    <property type="match status" value="1"/>
</dbReference>
<evidence type="ECO:0000256" key="10">
    <source>
        <dbReference type="HAMAP-Rule" id="MF_02041"/>
    </source>
</evidence>
<evidence type="ECO:0000259" key="14">
    <source>
        <dbReference type="Pfam" id="PF01207"/>
    </source>
</evidence>
<comment type="catalytic activity">
    <reaction evidence="10">
        <text>5,6-dihydrouridine(20a) in tRNA + NAD(+) = uridine(20a) in tRNA + NADH + H(+)</text>
        <dbReference type="Rhea" id="RHEA:53348"/>
        <dbReference type="Rhea" id="RHEA-COMP:13535"/>
        <dbReference type="Rhea" id="RHEA-COMP:13536"/>
        <dbReference type="ChEBI" id="CHEBI:15378"/>
        <dbReference type="ChEBI" id="CHEBI:57540"/>
        <dbReference type="ChEBI" id="CHEBI:57945"/>
        <dbReference type="ChEBI" id="CHEBI:65315"/>
        <dbReference type="ChEBI" id="CHEBI:74443"/>
    </reaction>
</comment>
<dbReference type="EMBL" id="CP006608">
    <property type="protein sequence ID" value="AGR61417.1"/>
    <property type="molecule type" value="Genomic_DNA"/>
</dbReference>
<feature type="binding site" evidence="10 13">
    <location>
        <position position="179"/>
    </location>
    <ligand>
        <name>FMN</name>
        <dbReference type="ChEBI" id="CHEBI:58210"/>
    </ligand>
</feature>
<comment type="similarity">
    <text evidence="11">Belongs to the dus family.</text>
</comment>
<evidence type="ECO:0000256" key="11">
    <source>
        <dbReference type="PIRNR" id="PIRNR006621"/>
    </source>
</evidence>
<feature type="binding site" evidence="10 13">
    <location>
        <position position="212"/>
    </location>
    <ligand>
        <name>FMN</name>
        <dbReference type="ChEBI" id="CHEBI:58210"/>
    </ligand>
</feature>
<name>S5NMC9_SALBN</name>
<feature type="site" description="Interacts with tRNA" evidence="10">
    <location>
        <position position="227"/>
    </location>
</feature>
<evidence type="ECO:0000256" key="13">
    <source>
        <dbReference type="PIRSR" id="PIRSR006621-2"/>
    </source>
</evidence>
<keyword evidence="8 10" id="KW-0560">Oxidoreductase</keyword>
<feature type="binding site" evidence="10">
    <location>
        <begin position="58"/>
        <end position="60"/>
    </location>
    <ligand>
        <name>FMN</name>
        <dbReference type="ChEBI" id="CHEBI:58210"/>
    </ligand>
</feature>
<dbReference type="SUPFAM" id="SSF51395">
    <property type="entry name" value="FMN-linked oxidoreductases"/>
    <property type="match status" value="1"/>
</dbReference>
<sequence>MPLRCIVIIRLPLFGEPDKKIGFTGIKHGNIEMVKTHQTSTIPAKTDNHWNGRFSVAPMLDWTDRHCRYFLRLLSHQTLLYTEMVTTGAIIHGKGDYLAYSEEEHPVALQLGGSDPAQLAHCAKLAEARGYDEINLNVGCPSDRVQNGLFGACLMGNAQLVADSIKAMRDVVSIPVTVKTRIGIDDQDSYAFLCDFINTVSGRGECETFIIHARKAWLSGLSPKENREIPPLDYPRVYQLKRDFPHLTLSINGGIKSLAEAKEHLKYMDGVMVGREAYQNPGILAAVDREIFGADTAEVDPVAVVRAMYPYIERELSQGTYLGHITRHMLGLFQGIPGARQWRRYLSENAHKAGADIRVLEQALQLVADKR</sequence>
<gene>
    <name evidence="10" type="primary">dusA</name>
    <name evidence="15" type="ORF">A464_4234</name>
</gene>
<evidence type="ECO:0000256" key="6">
    <source>
        <dbReference type="ARBA" id="ARBA00022857"/>
    </source>
</evidence>
<dbReference type="InterPro" id="IPR018517">
    <property type="entry name" value="tRNA_hU_synthase_CS"/>
</dbReference>
<comment type="catalytic activity">
    <reaction evidence="10">
        <text>5,6-dihydrouridine(20a) in tRNA + NADP(+) = uridine(20a) in tRNA + NADPH + H(+)</text>
        <dbReference type="Rhea" id="RHEA:53344"/>
        <dbReference type="Rhea" id="RHEA-COMP:13535"/>
        <dbReference type="Rhea" id="RHEA-COMP:13536"/>
        <dbReference type="ChEBI" id="CHEBI:15378"/>
        <dbReference type="ChEBI" id="CHEBI:57783"/>
        <dbReference type="ChEBI" id="CHEBI:58349"/>
        <dbReference type="ChEBI" id="CHEBI:65315"/>
        <dbReference type="ChEBI" id="CHEBI:74443"/>
    </reaction>
</comment>
<dbReference type="NCBIfam" id="TIGR00742">
    <property type="entry name" value="yjbN"/>
    <property type="match status" value="1"/>
</dbReference>
<dbReference type="HOGENOM" id="CLU_013299_2_1_6"/>
<proteinExistence type="inferred from homology"/>
<dbReference type="InterPro" id="IPR013785">
    <property type="entry name" value="Aldolase_TIM"/>
</dbReference>
<feature type="domain" description="DUS-like FMN-binding" evidence="14">
    <location>
        <begin position="56"/>
        <end position="365"/>
    </location>
</feature>
<evidence type="ECO:0000256" key="9">
    <source>
        <dbReference type="ARBA" id="ARBA00058013"/>
    </source>
</evidence>
<evidence type="ECO:0000256" key="7">
    <source>
        <dbReference type="ARBA" id="ARBA00022884"/>
    </source>
</evidence>
<evidence type="ECO:0000256" key="2">
    <source>
        <dbReference type="ARBA" id="ARBA00022555"/>
    </source>
</evidence>
<keyword evidence="5 10" id="KW-0819">tRNA processing</keyword>
<dbReference type="InterPro" id="IPR001269">
    <property type="entry name" value="DUS_fam"/>
</dbReference>
<dbReference type="KEGG" id="sbz:A464_4234"/>
<feature type="site" description="Interacts with tRNA" evidence="10">
    <location>
        <position position="137"/>
    </location>
</feature>
<comment type="catalytic activity">
    <reaction evidence="10">
        <text>5,6-dihydrouridine(20) in tRNA + NADP(+) = uridine(20) in tRNA + NADPH + H(+)</text>
        <dbReference type="Rhea" id="RHEA:53336"/>
        <dbReference type="Rhea" id="RHEA-COMP:13533"/>
        <dbReference type="Rhea" id="RHEA-COMP:13534"/>
        <dbReference type="ChEBI" id="CHEBI:15378"/>
        <dbReference type="ChEBI" id="CHEBI:57783"/>
        <dbReference type="ChEBI" id="CHEBI:58349"/>
        <dbReference type="ChEBI" id="CHEBI:65315"/>
        <dbReference type="ChEBI" id="CHEBI:74443"/>
        <dbReference type="EC" id="1.3.1.91"/>
    </reaction>
</comment>
<evidence type="ECO:0000256" key="1">
    <source>
        <dbReference type="ARBA" id="ARBA00001917"/>
    </source>
</evidence>
<evidence type="ECO:0000256" key="12">
    <source>
        <dbReference type="PIRSR" id="PIRSR006621-1"/>
    </source>
</evidence>
<feature type="site" description="Interacts with tRNA; defines subfamily-specific binding signature" evidence="10">
    <location>
        <position position="340"/>
    </location>
</feature>
<feature type="site" description="Interacts with tRNA; defines subfamily-specific binding signature" evidence="10">
    <location>
        <position position="224"/>
    </location>
</feature>
<dbReference type="GO" id="GO:0050660">
    <property type="term" value="F:flavin adenine dinucleotide binding"/>
    <property type="evidence" value="ECO:0007669"/>
    <property type="project" value="InterPro"/>
</dbReference>
<dbReference type="PANTHER" id="PTHR42907:SF1">
    <property type="entry name" value="FMN-LINKED OXIDOREDUCTASES SUPERFAMILY PROTEIN"/>
    <property type="match status" value="1"/>
</dbReference>
<dbReference type="Proteomes" id="UP000015042">
    <property type="component" value="Chromosome"/>
</dbReference>
<dbReference type="InterPro" id="IPR035587">
    <property type="entry name" value="DUS-like_FMN-bd"/>
</dbReference>
<dbReference type="FunFam" id="3.20.20.70:FF:000083">
    <property type="entry name" value="tRNA-dihydrouridine(20/20a) synthase"/>
    <property type="match status" value="1"/>
</dbReference>
<dbReference type="GO" id="GO:0102264">
    <property type="term" value="F:tRNA-dihydrouridine20 synthase activity"/>
    <property type="evidence" value="ECO:0007669"/>
    <property type="project" value="UniProtKB-EC"/>
</dbReference>
<comment type="catalytic activity">
    <reaction evidence="10">
        <text>5,6-dihydrouridine(20) in tRNA + NAD(+) = uridine(20) in tRNA + NADH + H(+)</text>
        <dbReference type="Rhea" id="RHEA:53340"/>
        <dbReference type="Rhea" id="RHEA-COMP:13533"/>
        <dbReference type="Rhea" id="RHEA-COMP:13534"/>
        <dbReference type="ChEBI" id="CHEBI:15378"/>
        <dbReference type="ChEBI" id="CHEBI:57540"/>
        <dbReference type="ChEBI" id="CHEBI:57945"/>
        <dbReference type="ChEBI" id="CHEBI:65315"/>
        <dbReference type="ChEBI" id="CHEBI:74443"/>
        <dbReference type="EC" id="1.3.1.91"/>
    </reaction>
</comment>
<comment type="cofactor">
    <cofactor evidence="1 10 11 13">
        <name>FMN</name>
        <dbReference type="ChEBI" id="CHEBI:58210"/>
    </cofactor>
</comment>
<dbReference type="FunFam" id="1.20.120.1460:FF:000001">
    <property type="entry name" value="tRNA-dihydrouridine(20/20a) synthase"/>
    <property type="match status" value="1"/>
</dbReference>
<dbReference type="NCBIfam" id="NF008774">
    <property type="entry name" value="PRK11815.1"/>
    <property type="match status" value="1"/>
</dbReference>